<keyword evidence="2" id="KW-1185">Reference proteome</keyword>
<comment type="caution">
    <text evidence="1">The sequence shown here is derived from an EMBL/GenBank/DDBJ whole genome shotgun (WGS) entry which is preliminary data.</text>
</comment>
<dbReference type="EMBL" id="AOHO01000048">
    <property type="protein sequence ID" value="EME60477.1"/>
    <property type="molecule type" value="Genomic_DNA"/>
</dbReference>
<evidence type="ECO:0000313" key="2">
    <source>
        <dbReference type="Proteomes" id="UP000054226"/>
    </source>
</evidence>
<evidence type="ECO:0000313" key="1">
    <source>
        <dbReference type="EMBL" id="EME60477.1"/>
    </source>
</evidence>
<proteinExistence type="predicted"/>
<dbReference type="Proteomes" id="UP000054226">
    <property type="component" value="Unassembled WGS sequence"/>
</dbReference>
<reference evidence="1 2" key="1">
    <citation type="journal article" date="2013" name="Genome Announc.">
        <title>Draft Genome Sequence of Amycolatopsis decaplanina Strain DSM 44594T.</title>
        <authorList>
            <person name="Kaur N."/>
            <person name="Kumar S."/>
            <person name="Bala M."/>
            <person name="Raghava G.P."/>
            <person name="Mayilraj S."/>
        </authorList>
    </citation>
    <scope>NUCLEOTIDE SEQUENCE [LARGE SCALE GENOMIC DNA]</scope>
    <source>
        <strain evidence="1 2">DSM 44594</strain>
    </source>
</reference>
<sequence>MPVRPASPVIRGSSVCESVSKQSYPVPMSTVLSGNRSGAKQSISVSPGRYGRCGRGGSLTIVRSTVLPRLCPDFPAMYPSANSAFIFSF</sequence>
<name>M2YZS2_9PSEU</name>
<protein>
    <submittedName>
        <fullName evidence="1">Uncharacterized protein</fullName>
    </submittedName>
</protein>
<accession>M2YZS2</accession>
<gene>
    <name evidence="1" type="ORF">H074_15672</name>
</gene>
<organism evidence="1 2">
    <name type="scientific">Amycolatopsis decaplanina DSM 44594</name>
    <dbReference type="NCBI Taxonomy" id="1284240"/>
    <lineage>
        <taxon>Bacteria</taxon>
        <taxon>Bacillati</taxon>
        <taxon>Actinomycetota</taxon>
        <taxon>Actinomycetes</taxon>
        <taxon>Pseudonocardiales</taxon>
        <taxon>Pseudonocardiaceae</taxon>
        <taxon>Amycolatopsis</taxon>
    </lineage>
</organism>
<dbReference type="AlphaFoldDB" id="M2YZS2"/>